<dbReference type="OrthoDB" id="2556847at2759"/>
<dbReference type="Gene3D" id="3.60.40.10">
    <property type="entry name" value="PPM-type phosphatase domain"/>
    <property type="match status" value="2"/>
</dbReference>
<dbReference type="EMBL" id="CAJPIZ010001471">
    <property type="protein sequence ID" value="CAG2103544.1"/>
    <property type="molecule type" value="Genomic_DNA"/>
</dbReference>
<evidence type="ECO:0000256" key="1">
    <source>
        <dbReference type="SAM" id="MobiDB-lite"/>
    </source>
</evidence>
<organism evidence="3">
    <name type="scientific">Medioppia subpectinata</name>
    <dbReference type="NCBI Taxonomy" id="1979941"/>
    <lineage>
        <taxon>Eukaryota</taxon>
        <taxon>Metazoa</taxon>
        <taxon>Ecdysozoa</taxon>
        <taxon>Arthropoda</taxon>
        <taxon>Chelicerata</taxon>
        <taxon>Arachnida</taxon>
        <taxon>Acari</taxon>
        <taxon>Acariformes</taxon>
        <taxon>Sarcoptiformes</taxon>
        <taxon>Oribatida</taxon>
        <taxon>Brachypylina</taxon>
        <taxon>Oppioidea</taxon>
        <taxon>Oppiidae</taxon>
        <taxon>Medioppia</taxon>
    </lineage>
</organism>
<reference evidence="3" key="1">
    <citation type="submission" date="2020-11" db="EMBL/GenBank/DDBJ databases">
        <authorList>
            <person name="Tran Van P."/>
        </authorList>
    </citation>
    <scope>NUCLEOTIDE SEQUENCE</scope>
</reference>
<dbReference type="Pfam" id="PF13672">
    <property type="entry name" value="PP2C_2"/>
    <property type="match status" value="1"/>
</dbReference>
<dbReference type="PROSITE" id="PS51746">
    <property type="entry name" value="PPM_2"/>
    <property type="match status" value="1"/>
</dbReference>
<keyword evidence="4" id="KW-1185">Reference proteome</keyword>
<feature type="domain" description="PPM-type phosphatase" evidence="2">
    <location>
        <begin position="157"/>
        <end position="549"/>
    </location>
</feature>
<dbReference type="InterPro" id="IPR036457">
    <property type="entry name" value="PPM-type-like_dom_sf"/>
</dbReference>
<dbReference type="EMBL" id="OC856046">
    <property type="protein sequence ID" value="CAD7623114.1"/>
    <property type="molecule type" value="Genomic_DNA"/>
</dbReference>
<name>A0A7R9KHN5_9ACAR</name>
<dbReference type="InterPro" id="IPR001932">
    <property type="entry name" value="PPM-type_phosphatase-like_dom"/>
</dbReference>
<evidence type="ECO:0000259" key="2">
    <source>
        <dbReference type="PROSITE" id="PS51746"/>
    </source>
</evidence>
<evidence type="ECO:0000313" key="4">
    <source>
        <dbReference type="Proteomes" id="UP000759131"/>
    </source>
</evidence>
<proteinExistence type="predicted"/>
<feature type="region of interest" description="Disordered" evidence="1">
    <location>
        <begin position="459"/>
        <end position="508"/>
    </location>
</feature>
<dbReference type="AlphaFoldDB" id="A0A7R9KHN5"/>
<dbReference type="SUPFAM" id="SSF81606">
    <property type="entry name" value="PP2C-like"/>
    <property type="match status" value="2"/>
</dbReference>
<gene>
    <name evidence="3" type="ORF">OSB1V03_LOCUS3574</name>
</gene>
<feature type="compositionally biased region" description="Polar residues" evidence="1">
    <location>
        <begin position="465"/>
        <end position="476"/>
    </location>
</feature>
<dbReference type="SMART" id="SM00332">
    <property type="entry name" value="PP2Cc"/>
    <property type="match status" value="1"/>
</dbReference>
<sequence>MIINRKLNKSHPDILCGKTCYDLPVKEVHKLSNKLVTASTGPGGGLTCVNRRTKAFDLSDADVDFIDEDYNETNNSLPFLKNDNINGIISKSIENDDKNKHNNNNEENWEQKSPIISSETENIHKSATIALGEDIAGIANWGSGTDSAYGMATTLYECHPSTKEKAGEPIADAFGLCVRENSAVMALADGVNWGEKSCLAARCAVHGAIDYLNKALYSEGSRIENTMDIFVALLRSFNAAHNLILQENGLLTTLCTAIVCQLKNTDRFIVCTCNVGDSLAYVYNEKHGVREITQGSHDIYSMRDMRDALGALGPVDGTNPELNNLTDIFVALLRSFNAAHNLILQENGLLTTLCTAIVCQLKNSDRFIVCTCNVGDSLAYVYNEKHGVREITQGSHDIYSMRDMRDALGALGPVDGTNPELNNLTVAMTVVERGDIVFLASDGISDNFDPVVGKFAIPKKDKPYSSKTNGSSSETTNDVKKSRLKRSNSNPDRDSAHRPAPNPDLPVVTAEQRHELSLLRMEDLLLNGVNESDKRCTSAKNLCHLMVDFSMKLTTAKRRILEDPDLYDNDNSFGQYEQKQRRRRVGDKLAMVPGKLDHASIVAYKVAFYGKCKDQVFDEKNGICEDKYNLRTRATLARFESQEDFSDLSESTI</sequence>
<dbReference type="PANTHER" id="PTHR21586:SF0">
    <property type="entry name" value="PP2C-LIKE DOMAIN-CONTAINING PROTEIN CG9801"/>
    <property type="match status" value="1"/>
</dbReference>
<dbReference type="Proteomes" id="UP000759131">
    <property type="component" value="Unassembled WGS sequence"/>
</dbReference>
<protein>
    <recommendedName>
        <fullName evidence="2">PPM-type phosphatase domain-containing protein</fullName>
    </recommendedName>
</protein>
<accession>A0A7R9KHN5</accession>
<dbReference type="InterPro" id="IPR053287">
    <property type="entry name" value="PP2C-like_domain"/>
</dbReference>
<dbReference type="PANTHER" id="PTHR21586">
    <property type="entry name" value="TIPA"/>
    <property type="match status" value="1"/>
</dbReference>
<evidence type="ECO:0000313" key="3">
    <source>
        <dbReference type="EMBL" id="CAD7623114.1"/>
    </source>
</evidence>